<comment type="caution">
    <text evidence="1">The sequence shown here is derived from an EMBL/GenBank/DDBJ whole genome shotgun (WGS) entry which is preliminary data.</text>
</comment>
<proteinExistence type="predicted"/>
<reference evidence="1" key="1">
    <citation type="submission" date="2021-01" db="EMBL/GenBank/DDBJ databases">
        <authorList>
            <consortium name="Genoscope - CEA"/>
            <person name="William W."/>
        </authorList>
    </citation>
    <scope>NUCLEOTIDE SEQUENCE</scope>
</reference>
<keyword evidence="2" id="KW-1185">Reference proteome</keyword>
<organism evidence="1 2">
    <name type="scientific">Paramecium primaurelia</name>
    <dbReference type="NCBI Taxonomy" id="5886"/>
    <lineage>
        <taxon>Eukaryota</taxon>
        <taxon>Sar</taxon>
        <taxon>Alveolata</taxon>
        <taxon>Ciliophora</taxon>
        <taxon>Intramacronucleata</taxon>
        <taxon>Oligohymenophorea</taxon>
        <taxon>Peniculida</taxon>
        <taxon>Parameciidae</taxon>
        <taxon>Paramecium</taxon>
    </lineage>
</organism>
<dbReference type="AlphaFoldDB" id="A0A8S1PNC5"/>
<sequence>MMQHQNFQLDQLMIRNLTQYLLITRQNQKKKGKLYKFLLYNTIDIWYIKSSKQQNFFSKKKFNYQNPCIGCLQLTNIIKRKRFPIKSVIKLSNKWNHIVNKKKGDIMSIKLTIPKEYSNNMPILFNY</sequence>
<dbReference type="EMBL" id="CAJJDM010000127">
    <property type="protein sequence ID" value="CAD8104665.1"/>
    <property type="molecule type" value="Genomic_DNA"/>
</dbReference>
<accession>A0A8S1PNC5</accession>
<dbReference type="Proteomes" id="UP000688137">
    <property type="component" value="Unassembled WGS sequence"/>
</dbReference>
<evidence type="ECO:0000313" key="2">
    <source>
        <dbReference type="Proteomes" id="UP000688137"/>
    </source>
</evidence>
<evidence type="ECO:0000313" key="1">
    <source>
        <dbReference type="EMBL" id="CAD8104665.1"/>
    </source>
</evidence>
<protein>
    <submittedName>
        <fullName evidence="1">Uncharacterized protein</fullName>
    </submittedName>
</protein>
<name>A0A8S1PNC5_PARPR</name>
<gene>
    <name evidence="1" type="ORF">PPRIM_AZ9-3.1.T1240121</name>
</gene>